<evidence type="ECO:0000259" key="4">
    <source>
        <dbReference type="PROSITE" id="PS50075"/>
    </source>
</evidence>
<dbReference type="InterPro" id="IPR025110">
    <property type="entry name" value="AMP-bd_C"/>
</dbReference>
<dbReference type="RefSeq" id="WP_379876547.1">
    <property type="nucleotide sequence ID" value="NZ_JBHRTS010000006.1"/>
</dbReference>
<feature type="domain" description="Carrier" evidence="4">
    <location>
        <begin position="2103"/>
        <end position="2180"/>
    </location>
</feature>
<dbReference type="InterPro" id="IPR020802">
    <property type="entry name" value="TesA-like"/>
</dbReference>
<dbReference type="CDD" id="cd12115">
    <property type="entry name" value="A_NRPS_Sfm_like"/>
    <property type="match status" value="2"/>
</dbReference>
<dbReference type="Pfam" id="PF18563">
    <property type="entry name" value="TubC_N"/>
    <property type="match status" value="1"/>
</dbReference>
<name>A0ABV7JAD0_9GAMM</name>
<reference evidence="6" key="1">
    <citation type="journal article" date="2019" name="Int. J. Syst. Evol. Microbiol.">
        <title>The Global Catalogue of Microorganisms (GCM) 10K type strain sequencing project: providing services to taxonomists for standard genome sequencing and annotation.</title>
        <authorList>
            <consortium name="The Broad Institute Genomics Platform"/>
            <consortium name="The Broad Institute Genome Sequencing Center for Infectious Disease"/>
            <person name="Wu L."/>
            <person name="Ma J."/>
        </authorList>
    </citation>
    <scope>NUCLEOTIDE SEQUENCE [LARGE SCALE GENOMIC DNA]</scope>
    <source>
        <strain evidence="6">KCTC 42953</strain>
    </source>
</reference>
<dbReference type="Gene3D" id="2.30.38.10">
    <property type="entry name" value="Luciferase, Domain 3"/>
    <property type="match status" value="3"/>
</dbReference>
<dbReference type="InterPro" id="IPR044894">
    <property type="entry name" value="TubC_N_sf"/>
</dbReference>
<dbReference type="Pfam" id="PF00975">
    <property type="entry name" value="Thioesterase"/>
    <property type="match status" value="1"/>
</dbReference>
<dbReference type="InterPro" id="IPR001242">
    <property type="entry name" value="Condensation_dom"/>
</dbReference>
<dbReference type="Gene3D" id="3.40.50.1820">
    <property type="entry name" value="alpha/beta hydrolase"/>
    <property type="match status" value="1"/>
</dbReference>
<dbReference type="Gene3D" id="3.30.300.30">
    <property type="match status" value="3"/>
</dbReference>
<proteinExistence type="predicted"/>
<dbReference type="SMART" id="SM00824">
    <property type="entry name" value="PKS_TE"/>
    <property type="match status" value="1"/>
</dbReference>
<dbReference type="InterPro" id="IPR045851">
    <property type="entry name" value="AMP-bd_C_sf"/>
</dbReference>
<dbReference type="Gene3D" id="3.40.50.980">
    <property type="match status" value="6"/>
</dbReference>
<dbReference type="Pfam" id="PF00668">
    <property type="entry name" value="Condensation"/>
    <property type="match status" value="3"/>
</dbReference>
<dbReference type="SUPFAM" id="SSF47336">
    <property type="entry name" value="ACP-like"/>
    <property type="match status" value="3"/>
</dbReference>
<dbReference type="Gene3D" id="1.10.10.1830">
    <property type="entry name" value="Non-ribosomal peptide synthase, adenylation domain"/>
    <property type="match status" value="1"/>
</dbReference>
<dbReference type="InterPro" id="IPR000873">
    <property type="entry name" value="AMP-dep_synth/lig_dom"/>
</dbReference>
<dbReference type="CDD" id="cd19531">
    <property type="entry name" value="LCL_NRPS-like"/>
    <property type="match status" value="2"/>
</dbReference>
<sequence length="3506" mass="391203">MKELHDFLTVLVNKGIRLSVEGDQLNCFAAKGAITPSIKEDIIKYKPKLMELLGSAGLAQPSDHAELTGEVVQHFPMSIGAQGLFVVQQRAPEMTAYNVPLCFEFNAEPDLDALHSAWLSVLEKYPLLCTCVEEQENRLFFSHKTNLKQSINVLQHPGLTAEQKQQTLEAAFQETFDMVTGPLYRASLHRFDDADVFLVVIHHAIIDGTSSLILLKSLFEFYLAHRSGQSQPTIDVVNGYAQFAQWESQLLASDEGRSHQSYWQKQLSGSLPGLTIIPDRKALNTSQVDAGVLTQTLSQDQFALIKQFTKDHTTQPSVLFLTTFHVLLSHYSGQNEIIYGMPSMGRTDPKFQTEFGYFVNVIPLRLTADANAPLIDFIRQVQATMVDGLYHANYPLPAIIKDLKPNQANSEPLFQVTFVFQNFIQDAGLAEDTYATMGVKPVEGIVQQGERELELEVLEHSDHYQINLKYNKNCFSEAYIQQLYGHFCVLLDNVLSSTDKPLHAYDYFSQIEKDQLLIAFNDTGVELAADRCLHQLFESQAQSTPGAPALLHEGKVISYGELELASRQLALYLQARGIGAGDLVAVCLDRSPIMVTALLGVLRSGAAYVPLDPSYPEQRLAYIVEHSRAPVVLTESKYSAMLEPLLAEHSQTLALDELGEELTSPERTLQEEVTPTDLAYVIYTSGSTGLPKGVAIEHHSPVALVNWAQRVYSKAESAAVLASTSICFDLSIYELFFTLGTGGQVVLVDNALGLQGLGEHTPVTLINTVPSAMVELLRMQAVPESVKTINLAGEPLSPELVDQIYEKTTVEKVYDLYGPSEDTTYSTFKLREHKGIRTIGRPIDNTQVHILDQQGQLVPVGVPGELHLTGQGLARGYLHRPDLTEEKFVSSPFDSSERMYRSGDLARWMPDGNLEYLGRIDTQVKIRGFRIEIGEIETRLLEHEQVSDCAVVAQGEEGNKTLVAFYTSVHSEAETLDEIPREELRVHIQQSLPKYMVPSAFVSLGEIPLTPNGKVDRKVLEAQDVTLTAEAGYVAPRNDTEAALVDIWSEVLGFKNDVIGVHDSFFDLGGHSLLATQVVSKIRKQFNLEVSLNTLFENPRIDQFVHHLITADTTKIKPIEVVDRTEVDQLPLSFAQERLWFLHQLDPGDTSYNVPGAFYLRDQTSLDHIELALNILVERHESLRTIFVNEQGKASQQIIPDWRLNLEVVNLTRYRNHNNQQKKLQELCLAEATTPFDLAKGPLMRGLLFQLDDQNSVILLNFHHTIMDGWSVGVLFKELAQVLGFLNKQQKVQLPALEFQYADFAVWQRSWLENSDLLQSQLKYWQTQLAGAPASLELLTDFPRKEALNVTGGVHRFELDQSLVSRLNSFAEQHGCTLFMQLLSVFKVLLWRYTGQSDICIGTPIANRHYEGTQALVGMFVNTLVIRTQFNETDDYVHTLNSVRQTCMEAYENQDAPFEKVVDAVQPERIQDQNPLFQVMFILQNTESADLVSSHEPYPLDIHNSLFDISMEFEPHFEGHLSGFLKYNDGLFKAETIARMAAHFEALCEAVLLAADSKIAYLDYLTDAEKQQLSTFNDTAMALPENTCLHDLFINQVKQDPNAIAVVLNDAQLTYQQLHDKSQQFACYLQQKGVLADELVGLYIDRSEMMLVGIIGIMMAGGAYVPLDPGYPDQRLNYMLNDSGVKVIVTEASLSSKIQDLADNEVLCIDIGDWQTIESATTDWNSPDTEPRKPVKPENLAYVIYTSGSTGQPKGVMIQHRSVINHTLYVSKQYGLDASDVQIQFASMGFDLFIEEVFVVLSVGARLVLADKDELLSMHGLAAVVKQFGVTAFNLPTAFFHQLVSAGFDLSPIKTIIVGGEKLDKQKSKECLTKYPELNLYNTYGPTETTIISSMVRANDVLDYPELPIGKPIANTALHVLDQWGNQVPVGVPGELHIAGEGLARGYLHRPDLTAEKFIDNPYQTGSRMYCSGDLVRWLADGNLEYLGRIDTQVKIRGFRIETGEIESTLFKHEQIADCVVVAQGDQSNKTLVAFYTADSEAELASIEPEKLRGYLQTTLPEYMVPSVFVGLDSIPLTPNGKVDRKALENHEVERTADAGYVAPRNETEAVMVDIWASVLGLKPEVIGVYDSFFNLGGHSLLATQVISKIRNQINLEVSLRTLFDNPQVAQFVHHLSSASVTEIKSIEVIDREKVNQLPLSFAQERLWFLDQLYPGDTTYNLPGAFYLKDQAAVKHIEQALNILIERHESLRTVFVNDAGQASQEVLPDWRMNLELVDLTRHRNKRKRELKLREMCEAEAATPFDLATGPLMRGILFKLDGKQSVILLNFHHTIMDGWSVGVLFKELSLVLDALKNGQAVQLPPLDFQYVDFAAWQRHWLEDSDLLQAQLAYWQNKLSGVPASLELLTDYPRKDSLNVSGAVHRFELPASLVTRMNDYAEQHGCTLFMHLLTVFKVLLWRYTGQQDICIGSPIANRQYEGTQALVGMFVNTLVFRSQFNKEDDFVDTLIAVKHTCLEAYENQDAPFEKVVDAVQPERIQDQNPLFQIMFILQNTESADLVSTFESYPLDVHNSLFDISMEFEPHHKGHLEGFLKYNNGLFKPETIAKMAHHYVALCEAVLVAADTNIGAIDFLDQSEKDQLLIAFNDTGVELAADRCLHQLFESQAQSTPDAPALLHEGKVISYGELELASRQLALYLQARGIGAGDLVAVCLDRSPIMVTALLGVLRSGAAYVPLDPSYPEQRLAYIVEHSRAPVVLTESKYSAMLEPLLAEHSQTLALDELGEELTSPERTLQEEVTPTDLAYVIYTSGSTGLPKGVAIEHHSPVALVNWAQRVYSKAESAAVLASTSICFDLSIYELFFTLGTGGQVVLVDNALGLQGLGEHTPVTLINTVPSAMVELLRMQAVPESVKTINLAGEPLSPELVDQIYEKTTVEKVYDLYGPSEDTTYSTFKLREHKGIRTIGRPIDNTQVHILDQQGQLVPVGVPGELHLTGQGLARGYLHRPDLTEEKFVSSPFDSSERMYRSGDLARWMPDGNLEYLGRIDTQVKIRGFRIEIGEIETRLLEHEQVSDCAVVAQGEEGNKTLVAFYTSVHSEAETLDEIPREELRVHIQQSLPKYMVPSAFVSLGEIPLTPNGKVDRKVLEAQDVTLTAEAGYVAPRNDTEAALVDIWSEVLGFKNDVIGVHDNFFELGGNSLLAVNLMSKINHEFSFSFPLSILFKASNIAQLSQMIGNKIDFTFDVLVPLQEKGTKTPIFGVPGIGGSILSLQPLSSALGVDQPFYGLQTVGLDGKEPILESIEAIAALNVEKVLSVQKTGDFRLIGHSFGGVVAFEMARILTRQGKKVSSLVLIDSFAPQVIQQNPKSNDTELLCELCSVVADLFDVGLALDPRQLATIDWSDQVKTILEQMKTHNLEMDKGQFEILFNIYRVNQDSYHTYHPASKLKKTDLHLFTAVNANLDIGEDYGWNELVEKPVSIHPVVGDHFSMMERENVKEIAKKLYHIDK</sequence>
<dbReference type="InterPro" id="IPR029058">
    <property type="entry name" value="AB_hydrolase_fold"/>
</dbReference>
<dbReference type="PANTHER" id="PTHR45527:SF1">
    <property type="entry name" value="FATTY ACID SYNTHASE"/>
    <property type="match status" value="1"/>
</dbReference>
<dbReference type="PROSITE" id="PS00455">
    <property type="entry name" value="AMP_BINDING"/>
    <property type="match status" value="3"/>
</dbReference>
<feature type="domain" description="Carrier" evidence="4">
    <location>
        <begin position="3160"/>
        <end position="3237"/>
    </location>
</feature>
<dbReference type="InterPro" id="IPR006162">
    <property type="entry name" value="Ppantetheine_attach_site"/>
</dbReference>
<evidence type="ECO:0000256" key="1">
    <source>
        <dbReference type="ARBA" id="ARBA00001957"/>
    </source>
</evidence>
<dbReference type="SUPFAM" id="SSF53474">
    <property type="entry name" value="alpha/beta-Hydrolases"/>
    <property type="match status" value="1"/>
</dbReference>
<dbReference type="EMBL" id="JBHRTS010000006">
    <property type="protein sequence ID" value="MFC3195076.1"/>
    <property type="molecule type" value="Genomic_DNA"/>
</dbReference>
<dbReference type="SUPFAM" id="SSF52777">
    <property type="entry name" value="CoA-dependent acyltransferases"/>
    <property type="match status" value="6"/>
</dbReference>
<dbReference type="Gene3D" id="3.30.559.10">
    <property type="entry name" value="Chloramphenicol acetyltransferase-like domain"/>
    <property type="match status" value="3"/>
</dbReference>
<dbReference type="InterPro" id="IPR020806">
    <property type="entry name" value="PKS_PP-bd"/>
</dbReference>
<comment type="caution">
    <text evidence="5">The sequence shown here is derived from an EMBL/GenBank/DDBJ whole genome shotgun (WGS) entry which is preliminary data.</text>
</comment>
<dbReference type="InterPro" id="IPR036736">
    <property type="entry name" value="ACP-like_sf"/>
</dbReference>
<evidence type="ECO:0000313" key="5">
    <source>
        <dbReference type="EMBL" id="MFC3195076.1"/>
    </source>
</evidence>
<evidence type="ECO:0000256" key="3">
    <source>
        <dbReference type="ARBA" id="ARBA00022553"/>
    </source>
</evidence>
<dbReference type="Pfam" id="PF00501">
    <property type="entry name" value="AMP-binding"/>
    <property type="match status" value="3"/>
</dbReference>
<gene>
    <name evidence="5" type="ORF">ACFODZ_12560</name>
</gene>
<dbReference type="InterPro" id="IPR009081">
    <property type="entry name" value="PP-bd_ACP"/>
</dbReference>
<evidence type="ECO:0000313" key="6">
    <source>
        <dbReference type="Proteomes" id="UP001595533"/>
    </source>
</evidence>
<keyword evidence="6" id="KW-1185">Reference proteome</keyword>
<comment type="cofactor">
    <cofactor evidence="1">
        <name>pantetheine 4'-phosphate</name>
        <dbReference type="ChEBI" id="CHEBI:47942"/>
    </cofactor>
</comment>
<dbReference type="InterPro" id="IPR020845">
    <property type="entry name" value="AMP-binding_CS"/>
</dbReference>
<dbReference type="Proteomes" id="UP001595533">
    <property type="component" value="Unassembled WGS sequence"/>
</dbReference>
<dbReference type="Pfam" id="PF00550">
    <property type="entry name" value="PP-binding"/>
    <property type="match status" value="3"/>
</dbReference>
<dbReference type="PROSITE" id="PS50075">
    <property type="entry name" value="CARRIER"/>
    <property type="match status" value="3"/>
</dbReference>
<dbReference type="InterPro" id="IPR041464">
    <property type="entry name" value="TubC_N"/>
</dbReference>
<feature type="domain" description="Carrier" evidence="4">
    <location>
        <begin position="1035"/>
        <end position="1112"/>
    </location>
</feature>
<dbReference type="PROSITE" id="PS00012">
    <property type="entry name" value="PHOSPHOPANTETHEINE"/>
    <property type="match status" value="1"/>
</dbReference>
<dbReference type="NCBIfam" id="NF003417">
    <property type="entry name" value="PRK04813.1"/>
    <property type="match status" value="3"/>
</dbReference>
<dbReference type="NCBIfam" id="TIGR01733">
    <property type="entry name" value="AA-adenyl-dom"/>
    <property type="match status" value="3"/>
</dbReference>
<accession>A0ABV7JAD0</accession>
<dbReference type="InterPro" id="IPR010071">
    <property type="entry name" value="AA_adenyl_dom"/>
</dbReference>
<dbReference type="Gene3D" id="3.30.559.30">
    <property type="entry name" value="Nonribosomal peptide synthetase, condensation domain"/>
    <property type="match status" value="3"/>
</dbReference>
<organism evidence="5 6">
    <name type="scientific">Marinicella sediminis</name>
    <dbReference type="NCBI Taxonomy" id="1792834"/>
    <lineage>
        <taxon>Bacteria</taxon>
        <taxon>Pseudomonadati</taxon>
        <taxon>Pseudomonadota</taxon>
        <taxon>Gammaproteobacteria</taxon>
        <taxon>Lysobacterales</taxon>
        <taxon>Marinicellaceae</taxon>
        <taxon>Marinicella</taxon>
    </lineage>
</organism>
<protein>
    <submittedName>
        <fullName evidence="5">Amino acid adenylation domain-containing protein</fullName>
    </submittedName>
</protein>
<evidence type="ECO:0000256" key="2">
    <source>
        <dbReference type="ARBA" id="ARBA00022450"/>
    </source>
</evidence>
<keyword evidence="3" id="KW-0597">Phosphoprotein</keyword>
<dbReference type="SMART" id="SM00823">
    <property type="entry name" value="PKS_PP"/>
    <property type="match status" value="3"/>
</dbReference>
<dbReference type="PANTHER" id="PTHR45527">
    <property type="entry name" value="NONRIBOSOMAL PEPTIDE SYNTHETASE"/>
    <property type="match status" value="1"/>
</dbReference>
<keyword evidence="2" id="KW-0596">Phosphopantetheine</keyword>
<dbReference type="Pfam" id="PF13193">
    <property type="entry name" value="AMP-binding_C"/>
    <property type="match status" value="3"/>
</dbReference>
<dbReference type="InterPro" id="IPR023213">
    <property type="entry name" value="CAT-like_dom_sf"/>
</dbReference>
<dbReference type="CDD" id="cd05930">
    <property type="entry name" value="A_NRPS"/>
    <property type="match status" value="1"/>
</dbReference>
<dbReference type="Gene3D" id="1.10.1200.10">
    <property type="entry name" value="ACP-like"/>
    <property type="match status" value="3"/>
</dbReference>
<dbReference type="SUPFAM" id="SSF56801">
    <property type="entry name" value="Acetyl-CoA synthetase-like"/>
    <property type="match status" value="3"/>
</dbReference>
<dbReference type="SMART" id="SM01294">
    <property type="entry name" value="PKS_PP_betabranch"/>
    <property type="match status" value="1"/>
</dbReference>
<dbReference type="InterPro" id="IPR001031">
    <property type="entry name" value="Thioesterase"/>
</dbReference>